<dbReference type="Pfam" id="PF09172">
    <property type="entry name" value="Vit_open_b-sht"/>
    <property type="match status" value="1"/>
</dbReference>
<organism evidence="12">
    <name type="scientific">Eriocheir sinensis</name>
    <name type="common">Chinese mitten crab</name>
    <dbReference type="NCBI Taxonomy" id="95602"/>
    <lineage>
        <taxon>Eukaryota</taxon>
        <taxon>Metazoa</taxon>
        <taxon>Ecdysozoa</taxon>
        <taxon>Arthropoda</taxon>
        <taxon>Crustacea</taxon>
        <taxon>Multicrustacea</taxon>
        <taxon>Malacostraca</taxon>
        <taxon>Eumalacostraca</taxon>
        <taxon>Eucarida</taxon>
        <taxon>Decapoda</taxon>
        <taxon>Pleocyemata</taxon>
        <taxon>Brachyura</taxon>
        <taxon>Eubrachyura</taxon>
        <taxon>Grapsoidea</taxon>
        <taxon>Varunidae</taxon>
        <taxon>Eriocheir</taxon>
    </lineage>
</organism>
<dbReference type="InterPro" id="IPR015255">
    <property type="entry name" value="Vitellinogen_open_b-sht"/>
</dbReference>
<evidence type="ECO:0000256" key="9">
    <source>
        <dbReference type="SAM" id="SignalP"/>
    </source>
</evidence>
<dbReference type="EMBL" id="MF043589">
    <property type="protein sequence ID" value="ASW18692.1"/>
    <property type="molecule type" value="mRNA"/>
</dbReference>
<dbReference type="FunFam" id="2.20.50.20:FF:000007">
    <property type="entry name" value="von Willebrand factor type D domaincontaining protein"/>
    <property type="match status" value="1"/>
</dbReference>
<dbReference type="Gene3D" id="2.20.50.20">
    <property type="entry name" value="Lipovitellin. Chain A, domain 3"/>
    <property type="match status" value="1"/>
</dbReference>
<dbReference type="SMART" id="SM00638">
    <property type="entry name" value="LPD_N"/>
    <property type="match status" value="1"/>
</dbReference>
<evidence type="ECO:0000256" key="2">
    <source>
        <dbReference type="ARBA" id="ARBA00022729"/>
    </source>
</evidence>
<gene>
    <name evidence="12" type="primary">Vtg1</name>
</gene>
<dbReference type="PROSITE" id="PS51233">
    <property type="entry name" value="VWFD"/>
    <property type="match status" value="1"/>
</dbReference>
<proteinExistence type="evidence at transcript level"/>
<evidence type="ECO:0000256" key="4">
    <source>
        <dbReference type="ARBA" id="ARBA00023055"/>
    </source>
</evidence>
<dbReference type="SUPFAM" id="SSF56968">
    <property type="entry name" value="Lipovitellin-phosvitin complex, beta-sheet shell regions"/>
    <property type="match status" value="2"/>
</dbReference>
<comment type="caution">
    <text evidence="8">Lacks conserved residue(s) required for the propagation of feature annotation.</text>
</comment>
<evidence type="ECO:0000256" key="7">
    <source>
        <dbReference type="ARBA" id="ARBA00023180"/>
    </source>
</evidence>
<feature type="domain" description="Vitellogenin" evidence="10">
    <location>
        <begin position="41"/>
        <end position="656"/>
    </location>
</feature>
<dbReference type="GO" id="GO:0005319">
    <property type="term" value="F:lipid transporter activity"/>
    <property type="evidence" value="ECO:0007669"/>
    <property type="project" value="InterPro"/>
</dbReference>
<keyword evidence="3" id="KW-0758">Storage protein</keyword>
<evidence type="ECO:0000256" key="1">
    <source>
        <dbReference type="ARBA" id="ARBA00022448"/>
    </source>
</evidence>
<keyword evidence="1" id="KW-0813">Transport</keyword>
<evidence type="ECO:0000256" key="3">
    <source>
        <dbReference type="ARBA" id="ARBA00022761"/>
    </source>
</evidence>
<dbReference type="SUPFAM" id="SSF48431">
    <property type="entry name" value="Lipovitellin-phosvitin complex, superhelical domain"/>
    <property type="match status" value="1"/>
</dbReference>
<dbReference type="GO" id="GO:0045735">
    <property type="term" value="F:nutrient reservoir activity"/>
    <property type="evidence" value="ECO:0007669"/>
    <property type="project" value="UniProtKB-KW"/>
</dbReference>
<accession>A0A286RQB8</accession>
<dbReference type="InterPro" id="IPR011030">
    <property type="entry name" value="Lipovitellin_superhlx_dom"/>
</dbReference>
<dbReference type="OrthoDB" id="6484170at2759"/>
<feature type="chain" id="PRO_5012741659" evidence="9">
    <location>
        <begin position="19"/>
        <end position="2568"/>
    </location>
</feature>
<feature type="domain" description="VWFD" evidence="11">
    <location>
        <begin position="2333"/>
        <end position="2496"/>
    </location>
</feature>
<keyword evidence="2 9" id="KW-0732">Signal</keyword>
<reference evidence="12" key="1">
    <citation type="journal article" date="2017" name="Fish Shellfish Immunol.">
        <title>Vitellogenin regulates antimicrobial responses in Chinese mitten crab, Eriocheir sinensis.</title>
        <authorList>
            <person name="Li L."/>
            <person name="Li X.J."/>
            <person name="Wu Y.M."/>
            <person name="Yang L."/>
            <person name="Li W."/>
            <person name="Wang Q."/>
        </authorList>
    </citation>
    <scope>NUCLEOTIDE SEQUENCE</scope>
</reference>
<protein>
    <submittedName>
        <fullName evidence="12">Vitellogenin 1</fullName>
    </submittedName>
</protein>
<keyword evidence="4" id="KW-0445">Lipid transport</keyword>
<dbReference type="Gene3D" id="1.25.10.20">
    <property type="entry name" value="Vitellinogen, superhelical"/>
    <property type="match status" value="1"/>
</dbReference>
<dbReference type="PROSITE" id="PS51211">
    <property type="entry name" value="VITELLOGENIN"/>
    <property type="match status" value="1"/>
</dbReference>
<dbReference type="InterPro" id="IPR050733">
    <property type="entry name" value="Vitellogenin/Apolipophorin"/>
</dbReference>
<dbReference type="InterPro" id="IPR015816">
    <property type="entry name" value="Vitellinogen_b-sht_N"/>
</dbReference>
<dbReference type="Gene3D" id="2.30.230.10">
    <property type="entry name" value="Lipovitellin, beta-sheet shell regions, chain A"/>
    <property type="match status" value="1"/>
</dbReference>
<keyword evidence="7" id="KW-0325">Glycoprotein</keyword>
<evidence type="ECO:0000256" key="6">
    <source>
        <dbReference type="ARBA" id="ARBA00023157"/>
    </source>
</evidence>
<dbReference type="PANTHER" id="PTHR23345">
    <property type="entry name" value="VITELLOGENIN-RELATED"/>
    <property type="match status" value="1"/>
</dbReference>
<keyword evidence="6" id="KW-1015">Disulfide bond</keyword>
<dbReference type="InterPro" id="IPR015819">
    <property type="entry name" value="Lipid_transp_b-sht_shell"/>
</dbReference>
<dbReference type="Pfam" id="PF01347">
    <property type="entry name" value="Vitellogenin_N"/>
    <property type="match status" value="1"/>
</dbReference>
<dbReference type="InterPro" id="IPR015817">
    <property type="entry name" value="Vitellinogen_open_b-sht_sub1"/>
</dbReference>
<dbReference type="GO" id="GO:0008289">
    <property type="term" value="F:lipid binding"/>
    <property type="evidence" value="ECO:0007669"/>
    <property type="project" value="UniProtKB-KW"/>
</dbReference>
<evidence type="ECO:0000256" key="8">
    <source>
        <dbReference type="PROSITE-ProRule" id="PRU00557"/>
    </source>
</evidence>
<dbReference type="SMART" id="SM01169">
    <property type="entry name" value="DUF1943"/>
    <property type="match status" value="1"/>
</dbReference>
<dbReference type="SMART" id="SM00216">
    <property type="entry name" value="VWD"/>
    <property type="match status" value="1"/>
</dbReference>
<dbReference type="Pfam" id="PF00094">
    <property type="entry name" value="VWD"/>
    <property type="match status" value="1"/>
</dbReference>
<name>A0A286RQB8_ERISI</name>
<dbReference type="InterPro" id="IPR001846">
    <property type="entry name" value="VWF_type-D"/>
</dbReference>
<evidence type="ECO:0000259" key="11">
    <source>
        <dbReference type="PROSITE" id="PS51233"/>
    </source>
</evidence>
<dbReference type="InterPro" id="IPR001747">
    <property type="entry name" value="Vitellogenin_N"/>
</dbReference>
<evidence type="ECO:0000256" key="5">
    <source>
        <dbReference type="ARBA" id="ARBA00023121"/>
    </source>
</evidence>
<keyword evidence="5" id="KW-0446">Lipid-binding</keyword>
<feature type="signal peptide" evidence="9">
    <location>
        <begin position="1"/>
        <end position="18"/>
    </location>
</feature>
<dbReference type="PANTHER" id="PTHR23345:SF15">
    <property type="entry name" value="VITELLOGENIN 1-RELATED"/>
    <property type="match status" value="1"/>
</dbReference>
<evidence type="ECO:0000313" key="12">
    <source>
        <dbReference type="EMBL" id="ASW18692.1"/>
    </source>
</evidence>
<dbReference type="Gene3D" id="2.20.80.10">
    <property type="entry name" value="Lipovitellin-phosvitin complex, chain A, domain 4"/>
    <property type="match status" value="1"/>
</dbReference>
<dbReference type="SMR" id="A0A286RQB8"/>
<evidence type="ECO:0000259" key="10">
    <source>
        <dbReference type="PROSITE" id="PS51211"/>
    </source>
</evidence>
<sequence length="2568" mass="288098">MTNRTALMLLALAAAAAAAPYGDAVPRCSTECPVAAAKFSFIPGKTYSYTYTGTSKVHLKGVEGGLVETRWEKTVLMTWLSPCDVALSFKDTKVDGEPSPPGASMLEKYPLVVAMTDGRVQRVCSHPDDDTWAINMKKGVASALQISLPSLSTSNSGLNLTETDVVGTCPTRYEVETDGSKVVVKKEKNHRLCQERYATPDETHMPWLKGPLPMQESWSVCTQEVNSGIISSVKCEDKKVVRPAYGTYKFVEAEQESTLRLTSSDVPTPDIVSRISQGHLVPKRLLYDYETPKKEPSLVPQLEQTLRHLCDITKDEIQADAAVELDKAVHLMRRIPLQGFKEIYAKVRSKQICPQHNKLKSLYFDAIAFVHEPESVIIMAKELAEGRATGARAAIYSAAFYLVPRPNMEAVQALEPLFRADEPYLSSAKLAAASMVNRYCRHNPQCYNEATVKSLPQAMKQMIQNDLSASNNEESEKKALAAFKSLGNMGVMTHDVAEVLIRYMHSEQKKVNNRVAAVQAFRLSKCNREVTQKLVNFAVRPGKNTEVRIAAYLTALRCVDYEDLQTIVTKTSVEENTQVRGFILSHLLNLQETNAPEKERLRSLLTNILIPDNFERDLRKYSRNIDLSYFAPSLGLGAEVESNLIYAPGSFFPRSLDVNLTAAVDGTGTPVNIGEIGGRLEGLEPIIAQLFGPAGYFKKSSYNKILYDLISFIKKNWSKIQEELDVSIRERRSLDYATLESMFTKLYGPHSGPVQADVFARFMGQEISYGSLSKQLQDINAEALIDNFSRYLIENLMKMKNLNLDSARATQLGVDYSFPTIQGTPLKMTMEAMVVAGIQLKTNLNGASSEETNAGEKIKILPMLSVKAHSFIGYDAYVSKSGIKMNATVSSSNGLAIKVNGGREMEIEVDIPNKMEIIQVRSEAFLMKGKKDMPEPKILAPSMQDPKIRKQSGFIGLESVFGLKMCYDLDVPDVFRANSIPLGAPILARVSINKTESSIKGYKIAVTTRTENQDKKYGCKVSVVGSASLKEANVEVLQKKESDSYLAAIKLQSAVYSRDAKVLLINKPEYKSVQTDVALKTESSDFSKAIKVDIKISSEGDAKKYETNIFVSPSGQMSDESKIFTAELINTFRAPWVMVDISAKTENVLMQYIPLRLEVGGDLKQYAMIALPTKLRKLELETDISGWKVAAFFRKTEESGQNGKYSSAFKVDRQGRELIDLQSDILIRGRPADDFEAHIAAKAKFGEAEYKFLQMVEYQETKIGATLQLTRPLDNVKLFEIVAQSDSEEIKFLFKVDIPEFILPIKMAARAMRQDEGYMVDAAVLRGGQTIVKLQGPVTFIKTPELTKLATNIKINDIYQWVSVHEFQKGKDSCFMELKKQQEVLGSFMLNTKFPVSQTPSLQARVYLPRLCDAKTDVSISESVVHASTDLLLLPRSSSPRRIKAFTDVNFDSKKGQMMVLWNADHDSSQKIAVDATIMPESGSQTRPNIDVKVTVMDKTYNVNAKVEAPFLVRQYRERSSIEMNVDTPAGKNWMLQMGIKSRGDYSAFADFTFKSANSNNYQLTYEFSVQRLAGYYGFQAESDMRYISPENRHARFYVQAKHESNHQRRTIQLTTEVSTPGMERPMKMVYSTENQDCSYSTKWVSELNGQETVFSWQLETFPMGGVKTWDIAFDMKAFRDVLRAVSTMVGVRSGTLLPTSAYDDQRSTYRSQYSRAIPHTHSFRIASPFRDVEAEATLSPSMAGIKVYPNRAAGEHKYEVAGEYRENQWSGMSTFEGRMSHPRLDKDLTAVVEYAASGDRRQGSFELDIFPDTADKITGSLSSVLSANNTVLIEANLSSRMLQVKPKVLVEASWAAHTAAFNFSFSKTPTSKESLEVRSKYDQISKHYSAVTFLLATEGRPVVDVSGVVEPRQGPSCDGFALRSNWHTSILGNFIVNSTVCKPAFLEVAITKASDQNIYKAKVGLQSPYKAQISLSETDRYNIWEEYMSIVGIKLKTPRHIKIDFEYKPEQTRAMKDFLMSEVDRVSEAFLTWTDHLYEEVRRQAAQKGVDFPAVEIRKLAEEIKQDIMKIYADVLDSDLGPIMEDVMEILRGPTATFVREAFYQTLADMEHVQREWASSAFQQILAFKNYFRYTINEIYQAADQISRWINTGEESEIVRRMLEELQRTVWYQLIKTDVIDPLREKYLQAYQASMEVAAKVTDSLRKDLRMLKQKLWASPTVRSFSLKIVNLSKEETLKWTLEWLLSQVTQRILIIAPEPGTYRVGIQIPLYRPVYSLSQVLNMTMQSPPSFTQKLLLASDLLSPIPSNKILETYYAWMPANLSNSVPPFNRSAYVVADTELLTFDGALLRVPRSRCKVLLSSVPGVASVHMSHPQTSAAPEITFQAGQTKAIIKPNMEVNINGRPVQGEQTVGDMHFRVTSGYITLASPLMGVHLMKEERVLMVNVSGWAFNHTKGLLGSYDNELSNDRLRSDGRNATNLHELVASWQDDPSCNTPSISPVDPAQVPVKDSVLCDLMFYLMRPCRPMVSPKPFMQRCQAEGRPIEAARSYQSFCLMQGVHFPVSLF</sequence>